<reference evidence="4 5" key="1">
    <citation type="journal article" date="2018" name="BMC Genomics">
        <title>Genomic comparison of Trypanosoma conorhini and Trypanosoma rangeli to Trypanosoma cruzi strains of high and low virulence.</title>
        <authorList>
            <person name="Bradwell K.R."/>
            <person name="Koparde V.N."/>
            <person name="Matveyev A.V."/>
            <person name="Serrano M.G."/>
            <person name="Alves J.M."/>
            <person name="Parikh H."/>
            <person name="Huang B."/>
            <person name="Lee V."/>
            <person name="Espinosa-Alvarez O."/>
            <person name="Ortiz P.A."/>
            <person name="Costa-Martins A.G."/>
            <person name="Teixeira M.M."/>
            <person name="Buck G.A."/>
        </authorList>
    </citation>
    <scope>NUCLEOTIDE SEQUENCE [LARGE SCALE GENOMIC DNA]</scope>
    <source>
        <strain evidence="4 5">025E</strain>
    </source>
</reference>
<evidence type="ECO:0000313" key="5">
    <source>
        <dbReference type="Proteomes" id="UP000284403"/>
    </source>
</evidence>
<protein>
    <submittedName>
        <fullName evidence="4">ADP-ribosylation factor GTPase activating protein</fullName>
    </submittedName>
</protein>
<gene>
    <name evidence="4" type="ORF">Tco025E_02486</name>
</gene>
<feature type="compositionally biased region" description="Polar residues" evidence="2">
    <location>
        <begin position="308"/>
        <end position="322"/>
    </location>
</feature>
<accession>A0A422Q4J6</accession>
<dbReference type="PANTHER" id="PTHR46085">
    <property type="entry name" value="ARFGAP/RECO-RELATED"/>
    <property type="match status" value="1"/>
</dbReference>
<feature type="region of interest" description="Disordered" evidence="2">
    <location>
        <begin position="376"/>
        <end position="405"/>
    </location>
</feature>
<evidence type="ECO:0000256" key="1">
    <source>
        <dbReference type="PROSITE-ProRule" id="PRU00288"/>
    </source>
</evidence>
<dbReference type="InterPro" id="IPR037278">
    <property type="entry name" value="ARFGAP/RecO"/>
</dbReference>
<feature type="domain" description="Arf-GAP" evidence="3">
    <location>
        <begin position="9"/>
        <end position="127"/>
    </location>
</feature>
<dbReference type="AlphaFoldDB" id="A0A422Q4J6"/>
<comment type="caution">
    <text evidence="4">The sequence shown here is derived from an EMBL/GenBank/DDBJ whole genome shotgun (WGS) entry which is preliminary data.</text>
</comment>
<dbReference type="InterPro" id="IPR001164">
    <property type="entry name" value="ArfGAP_dom"/>
</dbReference>
<dbReference type="GeneID" id="40316097"/>
<evidence type="ECO:0000256" key="2">
    <source>
        <dbReference type="SAM" id="MobiDB-lite"/>
    </source>
</evidence>
<dbReference type="GO" id="GO:0008270">
    <property type="term" value="F:zinc ion binding"/>
    <property type="evidence" value="ECO:0007669"/>
    <property type="project" value="UniProtKB-KW"/>
</dbReference>
<dbReference type="PRINTS" id="PR00405">
    <property type="entry name" value="REVINTRACTNG"/>
</dbReference>
<dbReference type="RefSeq" id="XP_029230559.1">
    <property type="nucleotide sequence ID" value="XM_029369411.1"/>
</dbReference>
<dbReference type="InterPro" id="IPR038508">
    <property type="entry name" value="ArfGAP_dom_sf"/>
</dbReference>
<name>A0A422Q4J6_9TRYP</name>
<dbReference type="EMBL" id="MKKU01000094">
    <property type="protein sequence ID" value="RNF24873.1"/>
    <property type="molecule type" value="Genomic_DNA"/>
</dbReference>
<keyword evidence="1" id="KW-0479">Metal-binding</keyword>
<feature type="region of interest" description="Disordered" evidence="2">
    <location>
        <begin position="136"/>
        <end position="244"/>
    </location>
</feature>
<sequence>MNPQARRVERNREEVRKLSLRDGNRFCVDCGMRGPLYVVSNFHVFVCSKCAALHRSQQHKVKGISMTEFTDAEVASLAVGGNDRAARVWFAKYQKQRPRPGNDRAISNFIVAAFEDLAYVDREELARLQSDVQLAVSGDGAPRRPSGSLGLPPSPEGGPRRSLPSQSPSQATDTAAASSPALAPTAPPATRGADAVPVDLFRPSAPPPPAPAAPTDDDMFADFLTAAAPPPQPPPAVAASASPSTAQAPLEDWFAAAPAPPHVNVAVFPGVTAGPPVPYPTPQPSPAAGYAPWPPNMLSQPGIPGQFGMQQGGYSLAAPSNVSQPAPQQVQYASSMSSAVAPNVVPCQAPLAQAQPPLSVGAATLTNWGGVNFFQEPPADPWRNPVPSEPTRAEPVKDTSAPHNDAFAFLDPFGSKC</sequence>
<dbReference type="OrthoDB" id="6036at2759"/>
<dbReference type="Gene3D" id="1.10.220.150">
    <property type="entry name" value="Arf GTPase activating protein"/>
    <property type="match status" value="1"/>
</dbReference>
<dbReference type="SUPFAM" id="SSF57863">
    <property type="entry name" value="ArfGap/RecO-like zinc finger"/>
    <property type="match status" value="1"/>
</dbReference>
<proteinExistence type="predicted"/>
<dbReference type="Pfam" id="PF01412">
    <property type="entry name" value="ArfGap"/>
    <property type="match status" value="1"/>
</dbReference>
<evidence type="ECO:0000313" key="4">
    <source>
        <dbReference type="EMBL" id="RNF24873.1"/>
    </source>
</evidence>
<dbReference type="GO" id="GO:0005096">
    <property type="term" value="F:GTPase activator activity"/>
    <property type="evidence" value="ECO:0007669"/>
    <property type="project" value="InterPro"/>
</dbReference>
<keyword evidence="1" id="KW-0863">Zinc-finger</keyword>
<dbReference type="Proteomes" id="UP000284403">
    <property type="component" value="Unassembled WGS sequence"/>
</dbReference>
<feature type="region of interest" description="Disordered" evidence="2">
    <location>
        <begin position="290"/>
        <end position="322"/>
    </location>
</feature>
<keyword evidence="1" id="KW-0862">Zinc</keyword>
<feature type="compositionally biased region" description="Low complexity" evidence="2">
    <location>
        <begin position="160"/>
        <end position="195"/>
    </location>
</feature>
<dbReference type="SMART" id="SM00105">
    <property type="entry name" value="ArfGap"/>
    <property type="match status" value="1"/>
</dbReference>
<dbReference type="PROSITE" id="PS50115">
    <property type="entry name" value="ARFGAP"/>
    <property type="match status" value="1"/>
</dbReference>
<dbReference type="InterPro" id="IPR044820">
    <property type="entry name" value="AGD14-like"/>
</dbReference>
<keyword evidence="5" id="KW-1185">Reference proteome</keyword>
<organism evidence="4 5">
    <name type="scientific">Trypanosoma conorhini</name>
    <dbReference type="NCBI Taxonomy" id="83891"/>
    <lineage>
        <taxon>Eukaryota</taxon>
        <taxon>Discoba</taxon>
        <taxon>Euglenozoa</taxon>
        <taxon>Kinetoplastea</taxon>
        <taxon>Metakinetoplastina</taxon>
        <taxon>Trypanosomatida</taxon>
        <taxon>Trypanosomatidae</taxon>
        <taxon>Trypanosoma</taxon>
    </lineage>
</organism>
<evidence type="ECO:0000259" key="3">
    <source>
        <dbReference type="PROSITE" id="PS50115"/>
    </source>
</evidence>